<dbReference type="PROSITE" id="PS50110">
    <property type="entry name" value="RESPONSE_REGULATORY"/>
    <property type="match status" value="1"/>
</dbReference>
<evidence type="ECO:0000313" key="4">
    <source>
        <dbReference type="EMBL" id="MFC7605459.1"/>
    </source>
</evidence>
<dbReference type="SUPFAM" id="SSF52172">
    <property type="entry name" value="CheY-like"/>
    <property type="match status" value="1"/>
</dbReference>
<keyword evidence="1 2" id="KW-0597">Phosphoprotein</keyword>
<evidence type="ECO:0000313" key="5">
    <source>
        <dbReference type="Proteomes" id="UP001596514"/>
    </source>
</evidence>
<dbReference type="Proteomes" id="UP001596514">
    <property type="component" value="Unassembled WGS sequence"/>
</dbReference>
<dbReference type="PANTHER" id="PTHR44591:SF3">
    <property type="entry name" value="RESPONSE REGULATORY DOMAIN-CONTAINING PROTEIN"/>
    <property type="match status" value="1"/>
</dbReference>
<organism evidence="4 5">
    <name type="scientific">Streptosporangium amethystogenes subsp. fukuiense</name>
    <dbReference type="NCBI Taxonomy" id="698418"/>
    <lineage>
        <taxon>Bacteria</taxon>
        <taxon>Bacillati</taxon>
        <taxon>Actinomycetota</taxon>
        <taxon>Actinomycetes</taxon>
        <taxon>Streptosporangiales</taxon>
        <taxon>Streptosporangiaceae</taxon>
        <taxon>Streptosporangium</taxon>
    </lineage>
</organism>
<dbReference type="Gene3D" id="3.40.50.2300">
    <property type="match status" value="1"/>
</dbReference>
<dbReference type="PANTHER" id="PTHR44591">
    <property type="entry name" value="STRESS RESPONSE REGULATOR PROTEIN 1"/>
    <property type="match status" value="1"/>
</dbReference>
<feature type="domain" description="Response regulatory" evidence="3">
    <location>
        <begin position="4"/>
        <end position="121"/>
    </location>
</feature>
<dbReference type="Pfam" id="PF00072">
    <property type="entry name" value="Response_reg"/>
    <property type="match status" value="1"/>
</dbReference>
<dbReference type="InterPro" id="IPR001789">
    <property type="entry name" value="Sig_transdc_resp-reg_receiver"/>
</dbReference>
<dbReference type="InterPro" id="IPR011006">
    <property type="entry name" value="CheY-like_superfamily"/>
</dbReference>
<dbReference type="InterPro" id="IPR058245">
    <property type="entry name" value="NreC/VraR/RcsB-like_REC"/>
</dbReference>
<dbReference type="RefSeq" id="WP_343974801.1">
    <property type="nucleotide sequence ID" value="NZ_BAAAGK010000127.1"/>
</dbReference>
<evidence type="ECO:0000256" key="1">
    <source>
        <dbReference type="ARBA" id="ARBA00022553"/>
    </source>
</evidence>
<accession>A0ABW2TAM3</accession>
<keyword evidence="5" id="KW-1185">Reference proteome</keyword>
<evidence type="ECO:0000256" key="2">
    <source>
        <dbReference type="PROSITE-ProRule" id="PRU00169"/>
    </source>
</evidence>
<name>A0ABW2TAM3_9ACTN</name>
<evidence type="ECO:0000259" key="3">
    <source>
        <dbReference type="PROSITE" id="PS50110"/>
    </source>
</evidence>
<feature type="modified residue" description="4-aspartylphosphate" evidence="2">
    <location>
        <position position="54"/>
    </location>
</feature>
<protein>
    <submittedName>
        <fullName evidence="4">Response regulator transcription factor</fullName>
    </submittedName>
</protein>
<dbReference type="SMART" id="SM00448">
    <property type="entry name" value="REC"/>
    <property type="match status" value="1"/>
</dbReference>
<dbReference type="EMBL" id="JBHTEE010000001">
    <property type="protein sequence ID" value="MFC7605459.1"/>
    <property type="molecule type" value="Genomic_DNA"/>
</dbReference>
<proteinExistence type="predicted"/>
<dbReference type="CDD" id="cd17535">
    <property type="entry name" value="REC_NarL-like"/>
    <property type="match status" value="1"/>
</dbReference>
<comment type="caution">
    <text evidence="4">The sequence shown here is derived from an EMBL/GenBank/DDBJ whole genome shotgun (WGS) entry which is preliminary data.</text>
</comment>
<dbReference type="InterPro" id="IPR050595">
    <property type="entry name" value="Bact_response_regulator"/>
</dbReference>
<gene>
    <name evidence="4" type="ORF">ACFQVD_35695</name>
</gene>
<reference evidence="5" key="1">
    <citation type="journal article" date="2019" name="Int. J. Syst. Evol. Microbiol.">
        <title>The Global Catalogue of Microorganisms (GCM) 10K type strain sequencing project: providing services to taxonomists for standard genome sequencing and annotation.</title>
        <authorList>
            <consortium name="The Broad Institute Genomics Platform"/>
            <consortium name="The Broad Institute Genome Sequencing Center for Infectious Disease"/>
            <person name="Wu L."/>
            <person name="Ma J."/>
        </authorList>
    </citation>
    <scope>NUCLEOTIDE SEQUENCE [LARGE SCALE GENOMIC DNA]</scope>
    <source>
        <strain evidence="5">JCM 10083</strain>
    </source>
</reference>
<sequence length="130" mass="13894">MAVSCLIVDDSDHFRCAARALLEREGIAVVGMASASDEALRQIGDSRPDVALVDIDLGEENGFDVARRLARVPSEGRPRIIMISTHAEKDFTDMITASPAVAFLSKSALSGAAIRDILRKARDEGDLGPT</sequence>